<dbReference type="NCBIfam" id="TIGR00492">
    <property type="entry name" value="alr"/>
    <property type="match status" value="1"/>
</dbReference>
<dbReference type="EC" id="5.1.1.1" evidence="4 7"/>
<protein>
    <recommendedName>
        <fullName evidence="4 7">Alanine racemase</fullName>
        <ecNumber evidence="4 7">5.1.1.1</ecNumber>
    </recommendedName>
</protein>
<reference evidence="12" key="1">
    <citation type="submission" date="2018-07" db="EMBL/GenBank/DDBJ databases">
        <title>Genome sequencing of Paracoccus sp. SC2-6.</title>
        <authorList>
            <person name="Heo J."/>
            <person name="Kim S.-J."/>
            <person name="Kwon S.-W."/>
        </authorList>
    </citation>
    <scope>NUCLEOTIDE SEQUENCE [LARGE SCALE GENOMIC DNA]</scope>
    <source>
        <strain evidence="12">SC2-6</strain>
    </source>
</reference>
<evidence type="ECO:0000256" key="3">
    <source>
        <dbReference type="ARBA" id="ARBA00007880"/>
    </source>
</evidence>
<feature type="domain" description="Alanine racemase C-terminal" evidence="10">
    <location>
        <begin position="216"/>
        <end position="339"/>
    </location>
</feature>
<dbReference type="InterPro" id="IPR020622">
    <property type="entry name" value="Ala_racemase_pyridoxalP-BS"/>
</dbReference>
<dbReference type="Gene3D" id="2.40.37.10">
    <property type="entry name" value="Lyase, Ornithine Decarboxylase, Chain A, domain 1"/>
    <property type="match status" value="1"/>
</dbReference>
<dbReference type="SMART" id="SM01005">
    <property type="entry name" value="Ala_racemase_C"/>
    <property type="match status" value="1"/>
</dbReference>
<feature type="modified residue" description="N6-(pyridoxal phosphate)lysine" evidence="7 8">
    <location>
        <position position="32"/>
    </location>
</feature>
<evidence type="ECO:0000256" key="2">
    <source>
        <dbReference type="ARBA" id="ARBA00001933"/>
    </source>
</evidence>
<keyword evidence="5 7" id="KW-0663">Pyridoxal phosphate</keyword>
<comment type="function">
    <text evidence="7">Catalyzes the interconversion of L-alanine and D-alanine. May also act on other amino acids.</text>
</comment>
<dbReference type="PANTHER" id="PTHR30511:SF0">
    <property type="entry name" value="ALANINE RACEMASE, CATABOLIC-RELATED"/>
    <property type="match status" value="1"/>
</dbReference>
<evidence type="ECO:0000313" key="12">
    <source>
        <dbReference type="Proteomes" id="UP000252023"/>
    </source>
</evidence>
<dbReference type="Proteomes" id="UP000252023">
    <property type="component" value="Chromosome"/>
</dbReference>
<evidence type="ECO:0000256" key="1">
    <source>
        <dbReference type="ARBA" id="ARBA00000316"/>
    </source>
</evidence>
<dbReference type="EMBL" id="CP030918">
    <property type="protein sequence ID" value="AXC49610.1"/>
    <property type="molecule type" value="Genomic_DNA"/>
</dbReference>
<keyword evidence="12" id="KW-1185">Reference proteome</keyword>
<dbReference type="PRINTS" id="PR00992">
    <property type="entry name" value="ALARACEMASE"/>
</dbReference>
<dbReference type="Pfam" id="PF01168">
    <property type="entry name" value="Ala_racemase_N"/>
    <property type="match status" value="1"/>
</dbReference>
<dbReference type="CDD" id="cd00430">
    <property type="entry name" value="PLPDE_III_AR"/>
    <property type="match status" value="1"/>
</dbReference>
<comment type="pathway">
    <text evidence="7">Amino-acid biosynthesis; D-alanine biosynthesis; D-alanine from L-alanine: step 1/1.</text>
</comment>
<dbReference type="GO" id="GO:0008784">
    <property type="term" value="F:alanine racemase activity"/>
    <property type="evidence" value="ECO:0007669"/>
    <property type="project" value="UniProtKB-UniRule"/>
</dbReference>
<evidence type="ECO:0000256" key="9">
    <source>
        <dbReference type="PIRSR" id="PIRSR600821-52"/>
    </source>
</evidence>
<evidence type="ECO:0000256" key="5">
    <source>
        <dbReference type="ARBA" id="ARBA00022898"/>
    </source>
</evidence>
<accession>A0A344PJQ5</accession>
<dbReference type="HAMAP" id="MF_01201">
    <property type="entry name" value="Ala_racemase"/>
    <property type="match status" value="1"/>
</dbReference>
<comment type="catalytic activity">
    <reaction evidence="1 7">
        <text>L-alanine = D-alanine</text>
        <dbReference type="Rhea" id="RHEA:20249"/>
        <dbReference type="ChEBI" id="CHEBI:57416"/>
        <dbReference type="ChEBI" id="CHEBI:57972"/>
        <dbReference type="EC" id="5.1.1.1"/>
    </reaction>
</comment>
<comment type="similarity">
    <text evidence="3 7">Belongs to the alanine racemase family.</text>
</comment>
<feature type="binding site" evidence="7 9">
    <location>
        <position position="286"/>
    </location>
    <ligand>
        <name>substrate</name>
    </ligand>
</feature>
<dbReference type="RefSeq" id="WP_114075925.1">
    <property type="nucleotide sequence ID" value="NZ_CP030918.1"/>
</dbReference>
<dbReference type="InterPro" id="IPR009006">
    <property type="entry name" value="Ala_racemase/Decarboxylase_C"/>
</dbReference>
<dbReference type="GO" id="GO:0005829">
    <property type="term" value="C:cytosol"/>
    <property type="evidence" value="ECO:0007669"/>
    <property type="project" value="TreeGrafter"/>
</dbReference>
<sequence length="342" mass="35622">MGLTIDLSAIAANWQALAAKAGPGTRTGAVVKADAYGLGAARAVPALQAAGAQDFFVYGAHEGQAIRPVLGTGARIFVLEGHVPGAPMEGLIPCLASPEQFFRDRSTRPSGQFAVQIDTGMNRVGFAPAAWADLRAEVLAAGPVLLMSHLYSADVPEDPTNARQLALFRELTDGTGVPRSLAATGGVLLGHEYHFDLTRPGVGLFGGLPFADAMPVVTLDLPVIQTRWIEPGETVGYGGAWTAARRTRIATVSGGYADGIPRAAAGRGLKLWAGETAVPVVGRISMDTITCDVTDLADVPAELSLIGPAEPIDAYAAVFGSIGYEALTALGRRYARRYVDNA</sequence>
<organism evidence="11 12">
    <name type="scientific">Paracoccus suum</name>
    <dbReference type="NCBI Taxonomy" id="2259340"/>
    <lineage>
        <taxon>Bacteria</taxon>
        <taxon>Pseudomonadati</taxon>
        <taxon>Pseudomonadota</taxon>
        <taxon>Alphaproteobacteria</taxon>
        <taxon>Rhodobacterales</taxon>
        <taxon>Paracoccaceae</taxon>
        <taxon>Paracoccus</taxon>
    </lineage>
</organism>
<feature type="active site" description="Proton acceptor; specific for L-alanine" evidence="7">
    <location>
        <position position="237"/>
    </location>
</feature>
<evidence type="ECO:0000256" key="8">
    <source>
        <dbReference type="PIRSR" id="PIRSR600821-50"/>
    </source>
</evidence>
<evidence type="ECO:0000259" key="10">
    <source>
        <dbReference type="SMART" id="SM01005"/>
    </source>
</evidence>
<dbReference type="SUPFAM" id="SSF51419">
    <property type="entry name" value="PLP-binding barrel"/>
    <property type="match status" value="1"/>
</dbReference>
<dbReference type="OrthoDB" id="9813814at2"/>
<evidence type="ECO:0000256" key="7">
    <source>
        <dbReference type="HAMAP-Rule" id="MF_01201"/>
    </source>
</evidence>
<dbReference type="PANTHER" id="PTHR30511">
    <property type="entry name" value="ALANINE RACEMASE"/>
    <property type="match status" value="1"/>
</dbReference>
<proteinExistence type="inferred from homology"/>
<comment type="cofactor">
    <cofactor evidence="2 7 8">
        <name>pyridoxal 5'-phosphate</name>
        <dbReference type="ChEBI" id="CHEBI:597326"/>
    </cofactor>
</comment>
<dbReference type="UniPathway" id="UPA00042">
    <property type="reaction ID" value="UER00497"/>
</dbReference>
<feature type="active site" description="Proton acceptor; specific for D-alanine" evidence="7">
    <location>
        <position position="32"/>
    </location>
</feature>
<dbReference type="InterPro" id="IPR011079">
    <property type="entry name" value="Ala_racemase_C"/>
</dbReference>
<dbReference type="Gene3D" id="3.20.20.10">
    <property type="entry name" value="Alanine racemase"/>
    <property type="match status" value="1"/>
</dbReference>
<evidence type="ECO:0000256" key="4">
    <source>
        <dbReference type="ARBA" id="ARBA00013089"/>
    </source>
</evidence>
<dbReference type="KEGG" id="pars:DRW48_07820"/>
<name>A0A344PJQ5_9RHOB</name>
<keyword evidence="6 7" id="KW-0413">Isomerase</keyword>
<evidence type="ECO:0000313" key="11">
    <source>
        <dbReference type="EMBL" id="AXC49610.1"/>
    </source>
</evidence>
<dbReference type="InterPro" id="IPR029066">
    <property type="entry name" value="PLP-binding_barrel"/>
</dbReference>
<feature type="binding site" evidence="7 9">
    <location>
        <position position="123"/>
    </location>
    <ligand>
        <name>substrate</name>
    </ligand>
</feature>
<dbReference type="GO" id="GO:0030632">
    <property type="term" value="P:D-alanine biosynthetic process"/>
    <property type="evidence" value="ECO:0007669"/>
    <property type="project" value="UniProtKB-UniRule"/>
</dbReference>
<dbReference type="AlphaFoldDB" id="A0A344PJQ5"/>
<dbReference type="Pfam" id="PF00842">
    <property type="entry name" value="Ala_racemase_C"/>
    <property type="match status" value="1"/>
</dbReference>
<dbReference type="InterPro" id="IPR000821">
    <property type="entry name" value="Ala_racemase"/>
</dbReference>
<dbReference type="SUPFAM" id="SSF50621">
    <property type="entry name" value="Alanine racemase C-terminal domain-like"/>
    <property type="match status" value="1"/>
</dbReference>
<evidence type="ECO:0000256" key="6">
    <source>
        <dbReference type="ARBA" id="ARBA00023235"/>
    </source>
</evidence>
<dbReference type="InterPro" id="IPR001608">
    <property type="entry name" value="Ala_racemase_N"/>
</dbReference>
<gene>
    <name evidence="11" type="primary">alr</name>
    <name evidence="11" type="ORF">DRW48_07820</name>
</gene>
<dbReference type="GO" id="GO:0030170">
    <property type="term" value="F:pyridoxal phosphate binding"/>
    <property type="evidence" value="ECO:0007669"/>
    <property type="project" value="UniProtKB-UniRule"/>
</dbReference>
<dbReference type="PROSITE" id="PS00395">
    <property type="entry name" value="ALANINE_RACEMASE"/>
    <property type="match status" value="1"/>
</dbReference>